<keyword evidence="1" id="KW-1133">Transmembrane helix</keyword>
<evidence type="ECO:0000313" key="3">
    <source>
        <dbReference type="EMBL" id="AGH44014.1"/>
    </source>
</evidence>
<sequence length="299" mass="33239">MLFLCLLRCHFVYGKFSKQNVYLKPCQYYFKKFIMLMDAICFVFYMLASGVIVTGMFQEKGPNKFAAIMCVLIAMGLHIAILRSGILVAPEMGQNMSMLNVASLVGWIISVTMLVASFRLPNTILLPVVYSFTGLIVLLSGLIPSAHLIQINVKPNLLIHISLALFAYACLAIASLYAVQLSYINFRLKEKNASMLHSSLPPLMAVENILFKLLLVGTVLLTLSLISGFMFLDNMFAKEQAHKTILSLLAWGLYSVVVIGHLLFGWRGKPVIWSTIIGGVLLTLAYFGSRFVREVILNA</sequence>
<feature type="transmembrane region" description="Helical" evidence="1">
    <location>
        <begin position="209"/>
        <end position="232"/>
    </location>
</feature>
<dbReference type="STRING" id="1129794.C427_1905"/>
<dbReference type="KEGG" id="gps:C427_1905"/>
<feature type="transmembrane region" description="Helical" evidence="1">
    <location>
        <begin position="270"/>
        <end position="288"/>
    </location>
</feature>
<dbReference type="InterPro" id="IPR002541">
    <property type="entry name" value="Cyt_c_assembly"/>
</dbReference>
<feature type="domain" description="Cytochrome c assembly protein" evidence="2">
    <location>
        <begin position="86"/>
        <end position="296"/>
    </location>
</feature>
<dbReference type="EMBL" id="CP003837">
    <property type="protein sequence ID" value="AGH44014.1"/>
    <property type="molecule type" value="Genomic_DNA"/>
</dbReference>
<feature type="transmembrane region" description="Helical" evidence="1">
    <location>
        <begin position="157"/>
        <end position="179"/>
    </location>
</feature>
<organism evidence="3 4">
    <name type="scientific">Paraglaciecola psychrophila 170</name>
    <dbReference type="NCBI Taxonomy" id="1129794"/>
    <lineage>
        <taxon>Bacteria</taxon>
        <taxon>Pseudomonadati</taxon>
        <taxon>Pseudomonadota</taxon>
        <taxon>Gammaproteobacteria</taxon>
        <taxon>Alteromonadales</taxon>
        <taxon>Alteromonadaceae</taxon>
        <taxon>Paraglaciecola</taxon>
    </lineage>
</organism>
<dbReference type="HOGENOM" id="CLU_049710_1_2_6"/>
<feature type="transmembrane region" description="Helical" evidence="1">
    <location>
        <begin position="98"/>
        <end position="118"/>
    </location>
</feature>
<dbReference type="PANTHER" id="PTHR38034">
    <property type="entry name" value="INNER MEMBRANE PROTEIN YPJD"/>
    <property type="match status" value="1"/>
</dbReference>
<dbReference type="Proteomes" id="UP000011864">
    <property type="component" value="Chromosome"/>
</dbReference>
<accession>M4RPA6</accession>
<evidence type="ECO:0000313" key="4">
    <source>
        <dbReference type="Proteomes" id="UP000011864"/>
    </source>
</evidence>
<keyword evidence="1" id="KW-0472">Membrane</keyword>
<reference evidence="3 4" key="1">
    <citation type="journal article" date="2013" name="Genome Announc.">
        <title>Complete Genome Sequence of Glaciecola psychrophila Strain 170T.</title>
        <authorList>
            <person name="Yin J."/>
            <person name="Chen J."/>
            <person name="Liu G."/>
            <person name="Yu Y."/>
            <person name="Song L."/>
            <person name="Wang X."/>
            <person name="Qu X."/>
        </authorList>
    </citation>
    <scope>NUCLEOTIDE SEQUENCE [LARGE SCALE GENOMIC DNA]</scope>
    <source>
        <strain evidence="3 4">170</strain>
    </source>
</reference>
<evidence type="ECO:0000256" key="1">
    <source>
        <dbReference type="SAM" id="Phobius"/>
    </source>
</evidence>
<dbReference type="InterPro" id="IPR052372">
    <property type="entry name" value="YpjD/HemX"/>
</dbReference>
<keyword evidence="4" id="KW-1185">Reference proteome</keyword>
<evidence type="ECO:0000259" key="2">
    <source>
        <dbReference type="Pfam" id="PF01578"/>
    </source>
</evidence>
<dbReference type="GO" id="GO:0005886">
    <property type="term" value="C:plasma membrane"/>
    <property type="evidence" value="ECO:0007669"/>
    <property type="project" value="TreeGrafter"/>
</dbReference>
<proteinExistence type="predicted"/>
<gene>
    <name evidence="3" type="ORF">C427_1905</name>
</gene>
<keyword evidence="1" id="KW-0812">Transmembrane</keyword>
<dbReference type="eggNOG" id="COG4137">
    <property type="taxonomic scope" value="Bacteria"/>
</dbReference>
<dbReference type="PANTHER" id="PTHR38034:SF1">
    <property type="entry name" value="INNER MEMBRANE PROTEIN YPJD"/>
    <property type="match status" value="1"/>
</dbReference>
<dbReference type="GO" id="GO:0020037">
    <property type="term" value="F:heme binding"/>
    <property type="evidence" value="ECO:0007669"/>
    <property type="project" value="InterPro"/>
</dbReference>
<feature type="transmembrane region" description="Helical" evidence="1">
    <location>
        <begin position="33"/>
        <end position="53"/>
    </location>
</feature>
<feature type="transmembrane region" description="Helical" evidence="1">
    <location>
        <begin position="244"/>
        <end position="264"/>
    </location>
</feature>
<feature type="transmembrane region" description="Helical" evidence="1">
    <location>
        <begin position="124"/>
        <end position="145"/>
    </location>
</feature>
<dbReference type="Pfam" id="PF01578">
    <property type="entry name" value="Cytochrom_C_asm"/>
    <property type="match status" value="1"/>
</dbReference>
<dbReference type="AlphaFoldDB" id="M4RPA6"/>
<feature type="transmembrane region" description="Helical" evidence="1">
    <location>
        <begin position="65"/>
        <end position="86"/>
    </location>
</feature>
<dbReference type="GO" id="GO:0017004">
    <property type="term" value="P:cytochrome complex assembly"/>
    <property type="evidence" value="ECO:0007669"/>
    <property type="project" value="InterPro"/>
</dbReference>
<protein>
    <submittedName>
        <fullName evidence="3">Cytochrome c assembly protein</fullName>
    </submittedName>
</protein>
<name>M4RPA6_9ALTE</name>
<dbReference type="PATRIC" id="fig|1129794.4.peg.1887"/>